<dbReference type="PANTHER" id="PTHR31439">
    <property type="entry name" value="EXPRESSED PROTEIN"/>
    <property type="match status" value="1"/>
</dbReference>
<protein>
    <submittedName>
        <fullName evidence="1">Uncharacterized protein</fullName>
    </submittedName>
</protein>
<dbReference type="AlphaFoldDB" id="A0A453IF63"/>
<organism evidence="1 2">
    <name type="scientific">Aegilops tauschii subsp. strangulata</name>
    <name type="common">Goatgrass</name>
    <dbReference type="NCBI Taxonomy" id="200361"/>
    <lineage>
        <taxon>Eukaryota</taxon>
        <taxon>Viridiplantae</taxon>
        <taxon>Streptophyta</taxon>
        <taxon>Embryophyta</taxon>
        <taxon>Tracheophyta</taxon>
        <taxon>Spermatophyta</taxon>
        <taxon>Magnoliopsida</taxon>
        <taxon>Liliopsida</taxon>
        <taxon>Poales</taxon>
        <taxon>Poaceae</taxon>
        <taxon>BOP clade</taxon>
        <taxon>Pooideae</taxon>
        <taxon>Triticodae</taxon>
        <taxon>Triticeae</taxon>
        <taxon>Triticinae</taxon>
        <taxon>Aegilops</taxon>
    </lineage>
</organism>
<reference evidence="1" key="5">
    <citation type="journal article" date="2021" name="G3 (Bethesda)">
        <title>Aegilops tauschii genome assembly Aet v5.0 features greater sequence contiguity and improved annotation.</title>
        <authorList>
            <person name="Wang L."/>
            <person name="Zhu T."/>
            <person name="Rodriguez J.C."/>
            <person name="Deal K.R."/>
            <person name="Dubcovsky J."/>
            <person name="McGuire P.E."/>
            <person name="Lux T."/>
            <person name="Spannagl M."/>
            <person name="Mayer K.F.X."/>
            <person name="Baldrich P."/>
            <person name="Meyers B.C."/>
            <person name="Huo N."/>
            <person name="Gu Y.Q."/>
            <person name="Zhou H."/>
            <person name="Devos K.M."/>
            <person name="Bennetzen J.L."/>
            <person name="Unver T."/>
            <person name="Budak H."/>
            <person name="Gulick P.J."/>
            <person name="Galiba G."/>
            <person name="Kalapos B."/>
            <person name="Nelson D.R."/>
            <person name="Li P."/>
            <person name="You F.M."/>
            <person name="Luo M.C."/>
            <person name="Dvorak J."/>
        </authorList>
    </citation>
    <scope>NUCLEOTIDE SEQUENCE [LARGE SCALE GENOMIC DNA]</scope>
    <source>
        <strain evidence="1">cv. AL8/78</strain>
    </source>
</reference>
<proteinExistence type="predicted"/>
<reference evidence="2" key="1">
    <citation type="journal article" date="2014" name="Science">
        <title>Ancient hybridizations among the ancestral genomes of bread wheat.</title>
        <authorList>
            <consortium name="International Wheat Genome Sequencing Consortium,"/>
            <person name="Marcussen T."/>
            <person name="Sandve S.R."/>
            <person name="Heier L."/>
            <person name="Spannagl M."/>
            <person name="Pfeifer M."/>
            <person name="Jakobsen K.S."/>
            <person name="Wulff B.B."/>
            <person name="Steuernagel B."/>
            <person name="Mayer K.F."/>
            <person name="Olsen O.A."/>
        </authorList>
    </citation>
    <scope>NUCLEOTIDE SEQUENCE [LARGE SCALE GENOMIC DNA]</scope>
    <source>
        <strain evidence="2">cv. AL8/78</strain>
    </source>
</reference>
<dbReference type="PANTHER" id="PTHR31439:SF3">
    <property type="entry name" value="OS07G0231800 PROTEIN"/>
    <property type="match status" value="1"/>
</dbReference>
<reference evidence="1" key="4">
    <citation type="submission" date="2019-03" db="UniProtKB">
        <authorList>
            <consortium name="EnsemblPlants"/>
        </authorList>
    </citation>
    <scope>IDENTIFICATION</scope>
</reference>
<reference evidence="2" key="2">
    <citation type="journal article" date="2017" name="Nat. Plants">
        <title>The Aegilops tauschii genome reveals multiple impacts of transposons.</title>
        <authorList>
            <person name="Zhao G."/>
            <person name="Zou C."/>
            <person name="Li K."/>
            <person name="Wang K."/>
            <person name="Li T."/>
            <person name="Gao L."/>
            <person name="Zhang X."/>
            <person name="Wang H."/>
            <person name="Yang Z."/>
            <person name="Liu X."/>
            <person name="Jiang W."/>
            <person name="Mao L."/>
            <person name="Kong X."/>
            <person name="Jiao Y."/>
            <person name="Jia J."/>
        </authorList>
    </citation>
    <scope>NUCLEOTIDE SEQUENCE [LARGE SCALE GENOMIC DNA]</scope>
    <source>
        <strain evidence="2">cv. AL8/78</strain>
    </source>
</reference>
<sequence>YQQLESVIQFTYRVAFQENWIDVGVNVDNIRSMCDVIQLVSETLMARQGHGSDEKHFPSRISLQLTPMAQSDILSLSVSRSTDNPVQEVGTDKGIDTTLAAAPASIGISVSAHETVTRTMKPWKFEHSVHGNTASLSWFLHGSGGGGREVFSSEPPKLELFQPRSWFRNRYTSPSRPFTRSGGVIFAGDEYGEGVCWRMAAAAAGKTIEWEIKGRIWVTYWPNKKRTLHTETRRLEFRQLLHLTIGE</sequence>
<dbReference type="EnsemblPlants" id="AET4Gv20543500.4">
    <property type="protein sequence ID" value="AET4Gv20543500.4"/>
    <property type="gene ID" value="AET4Gv20543500"/>
</dbReference>
<keyword evidence="2" id="KW-1185">Reference proteome</keyword>
<accession>A0A453IF63</accession>
<name>A0A453IF63_AEGTS</name>
<evidence type="ECO:0000313" key="2">
    <source>
        <dbReference type="Proteomes" id="UP000015105"/>
    </source>
</evidence>
<dbReference type="Gramene" id="AET4Gv20543500.4">
    <property type="protein sequence ID" value="AET4Gv20543500.4"/>
    <property type="gene ID" value="AET4Gv20543500"/>
</dbReference>
<dbReference type="Proteomes" id="UP000015105">
    <property type="component" value="Chromosome 4D"/>
</dbReference>
<evidence type="ECO:0000313" key="1">
    <source>
        <dbReference type="EnsemblPlants" id="AET4Gv20543500.4"/>
    </source>
</evidence>
<reference evidence="1" key="3">
    <citation type="journal article" date="2017" name="Nature">
        <title>Genome sequence of the progenitor of the wheat D genome Aegilops tauschii.</title>
        <authorList>
            <person name="Luo M.C."/>
            <person name="Gu Y.Q."/>
            <person name="Puiu D."/>
            <person name="Wang H."/>
            <person name="Twardziok S.O."/>
            <person name="Deal K.R."/>
            <person name="Huo N."/>
            <person name="Zhu T."/>
            <person name="Wang L."/>
            <person name="Wang Y."/>
            <person name="McGuire P.E."/>
            <person name="Liu S."/>
            <person name="Long H."/>
            <person name="Ramasamy R.K."/>
            <person name="Rodriguez J.C."/>
            <person name="Van S.L."/>
            <person name="Yuan L."/>
            <person name="Wang Z."/>
            <person name="Xia Z."/>
            <person name="Xiao L."/>
            <person name="Anderson O.D."/>
            <person name="Ouyang S."/>
            <person name="Liang Y."/>
            <person name="Zimin A.V."/>
            <person name="Pertea G."/>
            <person name="Qi P."/>
            <person name="Bennetzen J.L."/>
            <person name="Dai X."/>
            <person name="Dawson M.W."/>
            <person name="Muller H.G."/>
            <person name="Kugler K."/>
            <person name="Rivarola-Duarte L."/>
            <person name="Spannagl M."/>
            <person name="Mayer K.F.X."/>
            <person name="Lu F.H."/>
            <person name="Bevan M.W."/>
            <person name="Leroy P."/>
            <person name="Li P."/>
            <person name="You F.M."/>
            <person name="Sun Q."/>
            <person name="Liu Z."/>
            <person name="Lyons E."/>
            <person name="Wicker T."/>
            <person name="Salzberg S.L."/>
            <person name="Devos K.M."/>
            <person name="Dvorak J."/>
        </authorList>
    </citation>
    <scope>NUCLEOTIDE SEQUENCE [LARGE SCALE GENOMIC DNA]</scope>
    <source>
        <strain evidence="1">cv. AL8/78</strain>
    </source>
</reference>